<proteinExistence type="predicted"/>
<dbReference type="Proteomes" id="UP001295444">
    <property type="component" value="Chromosome 06"/>
</dbReference>
<feature type="non-terminal residue" evidence="2">
    <location>
        <position position="1"/>
    </location>
</feature>
<gene>
    <name evidence="2" type="ORF">PECUL_23A039663</name>
</gene>
<feature type="non-terminal residue" evidence="2">
    <location>
        <position position="58"/>
    </location>
</feature>
<evidence type="ECO:0000256" key="1">
    <source>
        <dbReference type="SAM" id="MobiDB-lite"/>
    </source>
</evidence>
<feature type="region of interest" description="Disordered" evidence="1">
    <location>
        <begin position="1"/>
        <end position="58"/>
    </location>
</feature>
<evidence type="ECO:0000313" key="2">
    <source>
        <dbReference type="EMBL" id="CAH2302041.1"/>
    </source>
</evidence>
<dbReference type="EMBL" id="OW240917">
    <property type="protein sequence ID" value="CAH2302041.1"/>
    <property type="molecule type" value="Genomic_DNA"/>
</dbReference>
<feature type="compositionally biased region" description="Basic residues" evidence="1">
    <location>
        <begin position="33"/>
        <end position="43"/>
    </location>
</feature>
<name>A0AAD1SI35_PELCU</name>
<organism evidence="2 3">
    <name type="scientific">Pelobates cultripes</name>
    <name type="common">Western spadefoot toad</name>
    <dbReference type="NCBI Taxonomy" id="61616"/>
    <lineage>
        <taxon>Eukaryota</taxon>
        <taxon>Metazoa</taxon>
        <taxon>Chordata</taxon>
        <taxon>Craniata</taxon>
        <taxon>Vertebrata</taxon>
        <taxon>Euteleostomi</taxon>
        <taxon>Amphibia</taxon>
        <taxon>Batrachia</taxon>
        <taxon>Anura</taxon>
        <taxon>Pelobatoidea</taxon>
        <taxon>Pelobatidae</taxon>
        <taxon>Pelobates</taxon>
    </lineage>
</organism>
<sequence>SRLTTIDLYEAPPEPSYCSPRRPPANTTSPTYLRRRQPNRHAAAKAAHPPTPRQHKSG</sequence>
<dbReference type="AlphaFoldDB" id="A0AAD1SI35"/>
<protein>
    <submittedName>
        <fullName evidence="2">Uncharacterized protein</fullName>
    </submittedName>
</protein>
<keyword evidence="3" id="KW-1185">Reference proteome</keyword>
<accession>A0AAD1SI35</accession>
<evidence type="ECO:0000313" key="3">
    <source>
        <dbReference type="Proteomes" id="UP001295444"/>
    </source>
</evidence>
<reference evidence="2" key="1">
    <citation type="submission" date="2022-03" db="EMBL/GenBank/DDBJ databases">
        <authorList>
            <person name="Alioto T."/>
            <person name="Alioto T."/>
            <person name="Gomez Garrido J."/>
        </authorList>
    </citation>
    <scope>NUCLEOTIDE SEQUENCE</scope>
</reference>